<feature type="signal peptide" evidence="1">
    <location>
        <begin position="1"/>
        <end position="24"/>
    </location>
</feature>
<dbReference type="AlphaFoldDB" id="A0A9W8X4C5"/>
<accession>A0A9W8X4C5</accession>
<evidence type="ECO:0000313" key="2">
    <source>
        <dbReference type="EMBL" id="KAJ4340701.1"/>
    </source>
</evidence>
<reference evidence="2" key="1">
    <citation type="submission" date="2022-10" db="EMBL/GenBank/DDBJ databases">
        <title>Tapping the CABI collections for fungal endophytes: first genome assemblies for Collariella, Neodidymelliopsis, Ascochyta clinopodiicola, Didymella pomorum, Didymosphaeria variabile, Neocosmospora piperis and Neocucurbitaria cava.</title>
        <authorList>
            <person name="Hill R."/>
        </authorList>
    </citation>
    <scope>NUCLEOTIDE SEQUENCE</scope>
    <source>
        <strain evidence="2">IMI 360193</strain>
    </source>
</reference>
<keyword evidence="1" id="KW-0732">Signal</keyword>
<dbReference type="EMBL" id="JAPEUV010000015">
    <property type="protein sequence ID" value="KAJ4340701.1"/>
    <property type="molecule type" value="Genomic_DNA"/>
</dbReference>
<keyword evidence="3" id="KW-1185">Reference proteome</keyword>
<dbReference type="SUPFAM" id="SSF51445">
    <property type="entry name" value="(Trans)glycosidases"/>
    <property type="match status" value="1"/>
</dbReference>
<organism evidence="2 3">
    <name type="scientific">Didymella glomerata</name>
    <dbReference type="NCBI Taxonomy" id="749621"/>
    <lineage>
        <taxon>Eukaryota</taxon>
        <taxon>Fungi</taxon>
        <taxon>Dikarya</taxon>
        <taxon>Ascomycota</taxon>
        <taxon>Pezizomycotina</taxon>
        <taxon>Dothideomycetes</taxon>
        <taxon>Pleosporomycetidae</taxon>
        <taxon>Pleosporales</taxon>
        <taxon>Pleosporineae</taxon>
        <taxon>Didymellaceae</taxon>
        <taxon>Didymella</taxon>
    </lineage>
</organism>
<evidence type="ECO:0000313" key="3">
    <source>
        <dbReference type="Proteomes" id="UP001140562"/>
    </source>
</evidence>
<sequence>MHLSNILTLASAFCFSSFVPLVAAQLITADNHSFGGVSFPLLQYYRPDSRDEIIRAIVKSKARVIRLHIQPDSHHNDPEVSIGEFDKSLLDQFDDTLAAIHRISEGQVKVVIAPHDAHALRGTNDVPCDAYCKKLGGAFLDFYSLEEYRTLYKTRLDVFFKHYPSKNFGGRSWNELSEVIMGVDIQNQPFSGIWPIPAGESWLCDIANHLKFSIGLDSSNIAVISGGISGFQSLGGIQNFPDSAFECSAIDVIGIHGRFAAGEGVTAGTPWAEMFVPGNTLTARAQGKEGRRKLLLVEEWDYVHTDAGLEHKREAVFDQGNALNLRGIPWIYSHLSSKNESTTSMINPLHPEHDSMTALTDVLTRASVSRSNFDWASYLPAPSAPLLNITEVPLNPYIPPTSPCTFGCESHLCLTADGCAPSLLCKNQVCQRNPESQPGQAGSTCNSKKPCQSHLHCSAGSCQPCSMRPTLPGTEVCAPDAITTFYTHPSRPPTCLSTTGRQNPCENAGHCSSNEYCSWGLCTTCEDEDACLGAPCKSNNSCKTGYCNDYGRCDYGGKKKLIFGPGIRGRWKNNRVNGIPNGRERGPAKVRSEALRIVIPTEGVMETGQAKVVS</sequence>
<gene>
    <name evidence="2" type="ORF">N0V87_002362</name>
</gene>
<evidence type="ECO:0000256" key="1">
    <source>
        <dbReference type="SAM" id="SignalP"/>
    </source>
</evidence>
<dbReference type="OrthoDB" id="428177at2759"/>
<dbReference type="Proteomes" id="UP001140562">
    <property type="component" value="Unassembled WGS sequence"/>
</dbReference>
<dbReference type="Gene3D" id="3.20.20.80">
    <property type="entry name" value="Glycosidases"/>
    <property type="match status" value="1"/>
</dbReference>
<proteinExistence type="predicted"/>
<comment type="caution">
    <text evidence="2">The sequence shown here is derived from an EMBL/GenBank/DDBJ whole genome shotgun (WGS) entry which is preliminary data.</text>
</comment>
<name>A0A9W8X4C5_9PLEO</name>
<protein>
    <recommendedName>
        <fullName evidence="4">Glycoside hydrolase family 5 protein</fullName>
    </recommendedName>
</protein>
<dbReference type="InterPro" id="IPR017853">
    <property type="entry name" value="GH"/>
</dbReference>
<evidence type="ECO:0008006" key="4">
    <source>
        <dbReference type="Google" id="ProtNLM"/>
    </source>
</evidence>
<feature type="chain" id="PRO_5040816798" description="Glycoside hydrolase family 5 protein" evidence="1">
    <location>
        <begin position="25"/>
        <end position="614"/>
    </location>
</feature>